<keyword evidence="3" id="KW-1185">Reference proteome</keyword>
<protein>
    <submittedName>
        <fullName evidence="2">SMI1/KNR4 family protein</fullName>
    </submittedName>
</protein>
<dbReference type="SUPFAM" id="SSF160631">
    <property type="entry name" value="SMI1/KNR4-like"/>
    <property type="match status" value="1"/>
</dbReference>
<dbReference type="EMBL" id="CP049740">
    <property type="protein sequence ID" value="QII81772.1"/>
    <property type="molecule type" value="Genomic_DNA"/>
</dbReference>
<gene>
    <name evidence="2" type="ORF">G7057_04310</name>
</gene>
<evidence type="ECO:0000259" key="1">
    <source>
        <dbReference type="Pfam" id="PF09346"/>
    </source>
</evidence>
<dbReference type="Gene3D" id="3.40.1580.10">
    <property type="entry name" value="SMI1/KNR4-like"/>
    <property type="match status" value="1"/>
</dbReference>
<evidence type="ECO:0000313" key="2">
    <source>
        <dbReference type="EMBL" id="QII81772.1"/>
    </source>
</evidence>
<organism evidence="2 3">
    <name type="scientific">Jeotgalibaca arthritidis</name>
    <dbReference type="NCBI Taxonomy" id="1868794"/>
    <lineage>
        <taxon>Bacteria</taxon>
        <taxon>Bacillati</taxon>
        <taxon>Bacillota</taxon>
        <taxon>Bacilli</taxon>
        <taxon>Lactobacillales</taxon>
        <taxon>Carnobacteriaceae</taxon>
        <taxon>Jeotgalibaca</taxon>
    </lineage>
</organism>
<dbReference type="Pfam" id="PF09346">
    <property type="entry name" value="SMI1_KNR4"/>
    <property type="match status" value="1"/>
</dbReference>
<proteinExistence type="predicted"/>
<dbReference type="InterPro" id="IPR018958">
    <property type="entry name" value="Knr4/Smi1-like_dom"/>
</dbReference>
<reference evidence="2 3" key="1">
    <citation type="journal article" date="2017" name="Int. J. Syst. Evol. Microbiol.">
        <title>Jeotgalibaca porci sp. nov. and Jeotgalibaca arthritidis sp. nov., isolated from pigs, and emended description of the genus Jeotgalibaca.</title>
        <authorList>
            <person name="Zamora L."/>
            <person name="Perez-Sancho M."/>
            <person name="Dominguez L."/>
            <person name="Fernandez-Garayzabal J.F."/>
            <person name="Vela A.I."/>
        </authorList>
    </citation>
    <scope>NUCLEOTIDE SEQUENCE [LARGE SCALE GENOMIC DNA]</scope>
    <source>
        <strain evidence="2 3">CECT 9157</strain>
    </source>
</reference>
<dbReference type="KEGG" id="jar:G7057_04310"/>
<accession>A0A6G7K961</accession>
<dbReference type="InterPro" id="IPR037883">
    <property type="entry name" value="Knr4/Smi1-like_sf"/>
</dbReference>
<dbReference type="RefSeq" id="WP_166161604.1">
    <property type="nucleotide sequence ID" value="NZ_CP049740.1"/>
</dbReference>
<dbReference type="Proteomes" id="UP000501451">
    <property type="component" value="Chromosome"/>
</dbReference>
<name>A0A6G7K961_9LACT</name>
<sequence length="256" mass="29789">MTVINCPMGINRPLLIDSATLTNRLTTEDLPAAYLDLLAEKNGGYLQNMWLPTPEPTSDGLDYGLIHYIFGLHHDPETSILHQQRHDFPDYFVIFSANEQQLFAFDYANQDVQNQPAIRHLDIETDNWQIVAPNFQRFLEMLQPYQLTIPLEGKLTRHETNHAFLLVDDADFLEELWLHVEDWEDKEWLLGWLEHFTKHPKLAYRRVTLAALEVQLLYFRLSFPSSGVDLLNRFLADEDEGLRKQAEALITELAEV</sequence>
<dbReference type="AlphaFoldDB" id="A0A6G7K961"/>
<feature type="domain" description="Knr4/Smi1-like" evidence="1">
    <location>
        <begin position="29"/>
        <end position="140"/>
    </location>
</feature>
<evidence type="ECO:0000313" key="3">
    <source>
        <dbReference type="Proteomes" id="UP000501451"/>
    </source>
</evidence>